<keyword evidence="1" id="KW-0472">Membrane</keyword>
<reference evidence="2 3" key="1">
    <citation type="journal article" date="2020" name="Biotechnol. Biofuels">
        <title>New insights from the biogas microbiome by comprehensive genome-resolved metagenomics of nearly 1600 species originating from multiple anaerobic digesters.</title>
        <authorList>
            <person name="Campanaro S."/>
            <person name="Treu L."/>
            <person name="Rodriguez-R L.M."/>
            <person name="Kovalovszki A."/>
            <person name="Ziels R.M."/>
            <person name="Maus I."/>
            <person name="Zhu X."/>
            <person name="Kougias P.G."/>
            <person name="Basile A."/>
            <person name="Luo G."/>
            <person name="Schluter A."/>
            <person name="Konstantinidis K.T."/>
            <person name="Angelidaki I."/>
        </authorList>
    </citation>
    <scope>NUCLEOTIDE SEQUENCE [LARGE SCALE GENOMIC DNA]</scope>
    <source>
        <strain evidence="2">AS27yjCOA_65</strain>
    </source>
</reference>
<sequence>MASIDYLLADYNNDIPDYYYSSDYDYGYGQRLERTQRFEVQGHEWQCENENYIDSVLAPFFEERLPDRENIRGQLLNHFTGFYDFMGTARQELCDNGRISSLSARKALNMVARSASSAAIGGATLMYSGLGLALGGPVGLAGVLALGGLGLVFGPQLAEWGITKVGNFASDLLSRSGEWIKESMGWP</sequence>
<protein>
    <submittedName>
        <fullName evidence="2">Uncharacterized protein</fullName>
    </submittedName>
</protein>
<evidence type="ECO:0000313" key="3">
    <source>
        <dbReference type="Proteomes" id="UP000524246"/>
    </source>
</evidence>
<feature type="transmembrane region" description="Helical" evidence="1">
    <location>
        <begin position="133"/>
        <end position="154"/>
    </location>
</feature>
<dbReference type="Proteomes" id="UP000524246">
    <property type="component" value="Unassembled WGS sequence"/>
</dbReference>
<dbReference type="AlphaFoldDB" id="A0A7X9FQP9"/>
<name>A0A7X9FQP9_9DELT</name>
<organism evidence="2 3">
    <name type="scientific">SAR324 cluster bacterium</name>
    <dbReference type="NCBI Taxonomy" id="2024889"/>
    <lineage>
        <taxon>Bacteria</taxon>
        <taxon>Deltaproteobacteria</taxon>
        <taxon>SAR324 cluster</taxon>
    </lineage>
</organism>
<comment type="caution">
    <text evidence="2">The sequence shown here is derived from an EMBL/GenBank/DDBJ whole genome shotgun (WGS) entry which is preliminary data.</text>
</comment>
<proteinExistence type="predicted"/>
<accession>A0A7X9FQP9</accession>
<gene>
    <name evidence="2" type="ORF">GYA55_03060</name>
</gene>
<keyword evidence="1" id="KW-1133">Transmembrane helix</keyword>
<evidence type="ECO:0000256" key="1">
    <source>
        <dbReference type="SAM" id="Phobius"/>
    </source>
</evidence>
<dbReference type="EMBL" id="JAAZON010000118">
    <property type="protein sequence ID" value="NMC62126.1"/>
    <property type="molecule type" value="Genomic_DNA"/>
</dbReference>
<keyword evidence="1" id="KW-0812">Transmembrane</keyword>
<evidence type="ECO:0000313" key="2">
    <source>
        <dbReference type="EMBL" id="NMC62126.1"/>
    </source>
</evidence>